<dbReference type="Proteomes" id="UP000829494">
    <property type="component" value="Chromosome"/>
</dbReference>
<dbReference type="InterPro" id="IPR003594">
    <property type="entry name" value="HATPase_dom"/>
</dbReference>
<gene>
    <name evidence="3" type="ORF">SRIMR7_18840</name>
</gene>
<feature type="domain" description="Histidine kinase/HSP90-like ATPase" evidence="2">
    <location>
        <begin position="34"/>
        <end position="123"/>
    </location>
</feature>
<keyword evidence="1" id="KW-0723">Serine/threonine-protein kinase</keyword>
<dbReference type="EMBL" id="CP094298">
    <property type="protein sequence ID" value="UNZ04217.1"/>
    <property type="molecule type" value="Genomic_DNA"/>
</dbReference>
<reference evidence="3 4" key="1">
    <citation type="submission" date="2022-03" db="EMBL/GenBank/DDBJ databases">
        <title>Complete genome of Streptomyces rimosus ssp. rimosus R7 (=ATCC 10970).</title>
        <authorList>
            <person name="Beganovic S."/>
            <person name="Ruckert C."/>
            <person name="Busche T."/>
            <person name="Kalinowski J."/>
            <person name="Wittmann C."/>
        </authorList>
    </citation>
    <scope>NUCLEOTIDE SEQUENCE [LARGE SCALE GENOMIC DNA]</scope>
    <source>
        <strain evidence="3 4">R7</strain>
    </source>
</reference>
<evidence type="ECO:0000256" key="1">
    <source>
        <dbReference type="ARBA" id="ARBA00022527"/>
    </source>
</evidence>
<dbReference type="GeneID" id="66856690"/>
<keyword evidence="4" id="KW-1185">Reference proteome</keyword>
<dbReference type="InterPro" id="IPR036890">
    <property type="entry name" value="HATPase_C_sf"/>
</dbReference>
<dbReference type="InterPro" id="IPR050267">
    <property type="entry name" value="Anti-sigma-factor_SerPK"/>
</dbReference>
<dbReference type="CDD" id="cd16936">
    <property type="entry name" value="HATPase_RsbW-like"/>
    <property type="match status" value="1"/>
</dbReference>
<sequence>MTLASLKRPPALPEAHPHSFRFDLVSGVAAPEIARTVVADLMNLTGNAELVDDARLLVSELVTNVHLHTDTAVVRLDVAVHPASVRVAVWDDAPGSRLLSLPALPDDGSGRGLLLVEALASRWGVYRPNINTRRRKGVWFALDRGGSGAP</sequence>
<dbReference type="PANTHER" id="PTHR35526">
    <property type="entry name" value="ANTI-SIGMA-F FACTOR RSBW-RELATED"/>
    <property type="match status" value="1"/>
</dbReference>
<protein>
    <submittedName>
        <fullName evidence="3">Histidine kinase-, DNA gyrase B-, and HSP90-like ATPase</fullName>
    </submittedName>
</protein>
<accession>A0ABY3Z254</accession>
<organism evidence="3 4">
    <name type="scientific">Streptomyces rimosus subsp. rimosus</name>
    <dbReference type="NCBI Taxonomy" id="132474"/>
    <lineage>
        <taxon>Bacteria</taxon>
        <taxon>Bacillati</taxon>
        <taxon>Actinomycetota</taxon>
        <taxon>Actinomycetes</taxon>
        <taxon>Kitasatosporales</taxon>
        <taxon>Streptomycetaceae</taxon>
        <taxon>Streptomyces</taxon>
    </lineage>
</organism>
<dbReference type="Pfam" id="PF13581">
    <property type="entry name" value="HATPase_c_2"/>
    <property type="match status" value="1"/>
</dbReference>
<evidence type="ECO:0000313" key="4">
    <source>
        <dbReference type="Proteomes" id="UP000829494"/>
    </source>
</evidence>
<name>A0ABY3Z254_STRRM</name>
<evidence type="ECO:0000313" key="3">
    <source>
        <dbReference type="EMBL" id="UNZ04217.1"/>
    </source>
</evidence>
<dbReference type="PANTHER" id="PTHR35526:SF3">
    <property type="entry name" value="ANTI-SIGMA-F FACTOR RSBW"/>
    <property type="match status" value="1"/>
</dbReference>
<dbReference type="SUPFAM" id="SSF55874">
    <property type="entry name" value="ATPase domain of HSP90 chaperone/DNA topoisomerase II/histidine kinase"/>
    <property type="match status" value="1"/>
</dbReference>
<evidence type="ECO:0000259" key="2">
    <source>
        <dbReference type="Pfam" id="PF13581"/>
    </source>
</evidence>
<keyword evidence="1" id="KW-0808">Transferase</keyword>
<proteinExistence type="predicted"/>
<dbReference type="Gene3D" id="3.30.565.10">
    <property type="entry name" value="Histidine kinase-like ATPase, C-terminal domain"/>
    <property type="match status" value="1"/>
</dbReference>
<dbReference type="RefSeq" id="WP_003983535.1">
    <property type="nucleotide sequence ID" value="NZ_CP043497.1"/>
</dbReference>
<keyword evidence="1" id="KW-0418">Kinase</keyword>